<name>A0A9X2T5J2_9HYPH</name>
<evidence type="ECO:0000313" key="3">
    <source>
        <dbReference type="Proteomes" id="UP001151088"/>
    </source>
</evidence>
<dbReference type="SMART" id="SM00858">
    <property type="entry name" value="SAF"/>
    <property type="match status" value="1"/>
</dbReference>
<dbReference type="SUPFAM" id="SSF51735">
    <property type="entry name" value="NAD(P)-binding Rossmann-fold domains"/>
    <property type="match status" value="1"/>
</dbReference>
<dbReference type="InterPro" id="IPR036291">
    <property type="entry name" value="NAD(P)-bd_dom_sf"/>
</dbReference>
<dbReference type="InterPro" id="IPR005106">
    <property type="entry name" value="Asp/hSer_DH_NAD-bd"/>
</dbReference>
<comment type="caution">
    <text evidence="2">The sequence shown here is derived from an EMBL/GenBank/DDBJ whole genome shotgun (WGS) entry which is preliminary data.</text>
</comment>
<dbReference type="GO" id="GO:0016491">
    <property type="term" value="F:oxidoreductase activity"/>
    <property type="evidence" value="ECO:0007669"/>
    <property type="project" value="InterPro"/>
</dbReference>
<dbReference type="PANTHER" id="PTHR37850:SF1">
    <property type="entry name" value="SAF DOMAIN PROTEIN"/>
    <property type="match status" value="1"/>
</dbReference>
<dbReference type="Gene3D" id="3.40.50.720">
    <property type="entry name" value="NAD(P)-binding Rossmann-like Domain"/>
    <property type="match status" value="1"/>
</dbReference>
<dbReference type="Pfam" id="PF03447">
    <property type="entry name" value="NAD_binding_3"/>
    <property type="match status" value="1"/>
</dbReference>
<dbReference type="EMBL" id="JANTHZ010000001">
    <property type="protein sequence ID" value="MCS0493958.1"/>
    <property type="molecule type" value="Genomic_DNA"/>
</dbReference>
<dbReference type="AlphaFoldDB" id="A0A9X2T5J2"/>
<organism evidence="2 3">
    <name type="scientific">Ancylobacter mangrovi</name>
    <dbReference type="NCBI Taxonomy" id="2972472"/>
    <lineage>
        <taxon>Bacteria</taxon>
        <taxon>Pseudomonadati</taxon>
        <taxon>Pseudomonadota</taxon>
        <taxon>Alphaproteobacteria</taxon>
        <taxon>Hyphomicrobiales</taxon>
        <taxon>Xanthobacteraceae</taxon>
        <taxon>Ancylobacter</taxon>
    </lineage>
</organism>
<dbReference type="InterPro" id="IPR013974">
    <property type="entry name" value="SAF"/>
</dbReference>
<dbReference type="GO" id="GO:0050661">
    <property type="term" value="F:NADP binding"/>
    <property type="evidence" value="ECO:0007669"/>
    <property type="project" value="InterPro"/>
</dbReference>
<gene>
    <name evidence="2" type="ORF">NVS89_02535</name>
</gene>
<accession>A0A9X2T5J2</accession>
<proteinExistence type="predicted"/>
<dbReference type="PANTHER" id="PTHR37850">
    <property type="entry name" value="STRU PROTEIN"/>
    <property type="match status" value="1"/>
</dbReference>
<sequence>MIIVDNALRAREAAGRPIRVGMVGAGFMGQGLTNQIVNSVPGMRMSAIYNRNPERAVQVYHYARLGDVVRAGTVAALDEAIRAGRPVVADDPSLICRSTLIDVIVDVTGSVEFGANVFMDAFQHGKHVVMMNAEVDATIGPILQVYARRHGVILSACDGDEPGLQMNLFRWVRGLGLTPRVIGNVKGLQDPYRTPTTQRAWAERWEQNAAMVTSFADGSKISFEQTIVANATGFKVRSRGMSRGVAYNGSIMDIHQLYDLDELRDLGGIVDYTVGPSGVKAFILAEHPDPKQRHYLNLYKLGEGPLYPFWVPYHLVHFETPNAIARVALFGDNLAPPMDGPVVEVCAVAKRDLEAGEVLDEYGMYMTYGEAANADEMSRGRYLPEGLVQGCRLLRAVPKDAVLTYDDVALSPGRLADRLRAEQYERFRGETWLSEHLAASPAALTPA</sequence>
<dbReference type="InterPro" id="IPR048423">
    <property type="entry name" value="DRL_cat"/>
</dbReference>
<dbReference type="RefSeq" id="WP_258730905.1">
    <property type="nucleotide sequence ID" value="NZ_JANTHZ010000001.1"/>
</dbReference>
<evidence type="ECO:0000259" key="1">
    <source>
        <dbReference type="SMART" id="SM00858"/>
    </source>
</evidence>
<dbReference type="CDD" id="cd11616">
    <property type="entry name" value="SAF_DH_OX_like"/>
    <property type="match status" value="1"/>
</dbReference>
<dbReference type="Proteomes" id="UP001151088">
    <property type="component" value="Unassembled WGS sequence"/>
</dbReference>
<keyword evidence="3" id="KW-1185">Reference proteome</keyword>
<protein>
    <submittedName>
        <fullName evidence="2">Gfo/Idh/MocA family oxidoreductase</fullName>
    </submittedName>
</protein>
<dbReference type="Pfam" id="PF08666">
    <property type="entry name" value="SAF"/>
    <property type="match status" value="1"/>
</dbReference>
<dbReference type="Pfam" id="PF21135">
    <property type="entry name" value="DRL_cat"/>
    <property type="match status" value="1"/>
</dbReference>
<reference evidence="2" key="1">
    <citation type="submission" date="2022-08" db="EMBL/GenBank/DDBJ databases">
        <authorList>
            <person name="Li F."/>
        </authorList>
    </citation>
    <scope>NUCLEOTIDE SEQUENCE</scope>
    <source>
        <strain evidence="2">MQZ15Z-1</strain>
    </source>
</reference>
<evidence type="ECO:0000313" key="2">
    <source>
        <dbReference type="EMBL" id="MCS0493958.1"/>
    </source>
</evidence>
<feature type="domain" description="SAF" evidence="1">
    <location>
        <begin position="344"/>
        <end position="409"/>
    </location>
</feature>